<feature type="transmembrane region" description="Helical" evidence="5">
    <location>
        <begin position="55"/>
        <end position="79"/>
    </location>
</feature>
<accession>G0U780</accession>
<evidence type="ECO:0000256" key="4">
    <source>
        <dbReference type="ARBA" id="ARBA00023136"/>
    </source>
</evidence>
<evidence type="ECO:0008006" key="7">
    <source>
        <dbReference type="Google" id="ProtNLM"/>
    </source>
</evidence>
<evidence type="ECO:0000313" key="6">
    <source>
        <dbReference type="EMBL" id="CCC51737.1"/>
    </source>
</evidence>
<dbReference type="AlphaFoldDB" id="G0U780"/>
<reference evidence="6" key="1">
    <citation type="journal article" date="2012" name="Proc. Natl. Acad. Sci. U.S.A.">
        <title>Antigenic diversity is generated by distinct evolutionary mechanisms in African trypanosome species.</title>
        <authorList>
            <person name="Jackson A.P."/>
            <person name="Berry A."/>
            <person name="Aslett M."/>
            <person name="Allison H.C."/>
            <person name="Burton P."/>
            <person name="Vavrova-Anderson J."/>
            <person name="Brown R."/>
            <person name="Browne H."/>
            <person name="Corton N."/>
            <person name="Hauser H."/>
            <person name="Gamble J."/>
            <person name="Gilderthorp R."/>
            <person name="Marcello L."/>
            <person name="McQuillan J."/>
            <person name="Otto T.D."/>
            <person name="Quail M.A."/>
            <person name="Sanders M.J."/>
            <person name="van Tonder A."/>
            <person name="Ginger M.L."/>
            <person name="Field M.C."/>
            <person name="Barry J.D."/>
            <person name="Hertz-Fowler C."/>
            <person name="Berriman M."/>
        </authorList>
    </citation>
    <scope>NUCLEOTIDE SEQUENCE</scope>
    <source>
        <strain evidence="6">Y486</strain>
    </source>
</reference>
<dbReference type="InterPro" id="IPR005178">
    <property type="entry name" value="Ostalpha/TMEM184C"/>
</dbReference>
<dbReference type="VEuPathDB" id="TriTrypDB:TvY486_1007830"/>
<evidence type="ECO:0000256" key="5">
    <source>
        <dbReference type="SAM" id="Phobius"/>
    </source>
</evidence>
<keyword evidence="2 5" id="KW-0812">Transmembrane</keyword>
<feature type="transmembrane region" description="Helical" evidence="5">
    <location>
        <begin position="282"/>
        <end position="306"/>
    </location>
</feature>
<feature type="transmembrane region" description="Helical" evidence="5">
    <location>
        <begin position="246"/>
        <end position="270"/>
    </location>
</feature>
<evidence type="ECO:0000256" key="2">
    <source>
        <dbReference type="ARBA" id="ARBA00022692"/>
    </source>
</evidence>
<name>G0U780_TRYVY</name>
<evidence type="ECO:0000256" key="3">
    <source>
        <dbReference type="ARBA" id="ARBA00022989"/>
    </source>
</evidence>
<dbReference type="GO" id="GO:0016020">
    <property type="term" value="C:membrane"/>
    <property type="evidence" value="ECO:0007669"/>
    <property type="project" value="UniProtKB-SubCell"/>
</dbReference>
<gene>
    <name evidence="6" type="ORF">TVY486_1007830</name>
</gene>
<feature type="transmembrane region" description="Helical" evidence="5">
    <location>
        <begin position="85"/>
        <end position="103"/>
    </location>
</feature>
<feature type="transmembrane region" description="Helical" evidence="5">
    <location>
        <begin position="157"/>
        <end position="174"/>
    </location>
</feature>
<evidence type="ECO:0000256" key="1">
    <source>
        <dbReference type="ARBA" id="ARBA00004141"/>
    </source>
</evidence>
<dbReference type="Pfam" id="PF03619">
    <property type="entry name" value="Solute_trans_a"/>
    <property type="match status" value="1"/>
</dbReference>
<organism evidence="6">
    <name type="scientific">Trypanosoma vivax (strain Y486)</name>
    <dbReference type="NCBI Taxonomy" id="1055687"/>
    <lineage>
        <taxon>Eukaryota</taxon>
        <taxon>Discoba</taxon>
        <taxon>Euglenozoa</taxon>
        <taxon>Kinetoplastea</taxon>
        <taxon>Metakinetoplastina</taxon>
        <taxon>Trypanosomatida</taxon>
        <taxon>Trypanosomatidae</taxon>
        <taxon>Trypanosoma</taxon>
        <taxon>Duttonella</taxon>
    </lineage>
</organism>
<keyword evidence="4 5" id="KW-0472">Membrane</keyword>
<comment type="subcellular location">
    <subcellularLocation>
        <location evidence="1">Membrane</location>
        <topology evidence="1">Multi-pass membrane protein</topology>
    </subcellularLocation>
</comment>
<proteinExistence type="predicted"/>
<dbReference type="EMBL" id="HE573026">
    <property type="protein sequence ID" value="CCC51737.1"/>
    <property type="molecule type" value="Genomic_DNA"/>
</dbReference>
<dbReference type="PANTHER" id="PTHR23423">
    <property type="entry name" value="ORGANIC SOLUTE TRANSPORTER-RELATED"/>
    <property type="match status" value="1"/>
</dbReference>
<feature type="transmembrane region" description="Helical" evidence="5">
    <location>
        <begin position="124"/>
        <end position="145"/>
    </location>
</feature>
<protein>
    <recommendedName>
        <fullName evidence="7">Organic solute transporter Ostalpha</fullName>
    </recommendedName>
</protein>
<sequence length="406" mass="46254">MEQNPDTILFPLQKLVHHLLPLFPIRRRFFFLFFSVVVHLPQRAMFFARQERRKVYYWVGTLSCVVGFAVLVALIFGNVLKGDNAPLLIGGYCALFATVLSLFQILEHLTCFADPDCQTKVVRILFMVPLYALFSWICIVAPGSAEYLDVIREGYESYVIYAFFQLMIALMGGVDTVDRALMLEEWPPVPHVFPLCCLEPMKVTPTFVRNCRLALFQFMVLRPLLSIIGIFFAPGDAASMLNVKSAHLWIVLIKNLSITIAFTALVHFYVGLKDFMEGTDALLKFVCIKIVIFLSFWQGLLIQILHALGKLDKIHIAGATIDYEQLQHLLICIEMMFVAFAHRYCFGSESYVNSVVTLEQEGEQPEGTQSSQRVIPPVRYSVTANLKYTLRNEDIMNDIKAIARNR</sequence>
<keyword evidence="3 5" id="KW-1133">Transmembrane helix</keyword>
<dbReference type="SMART" id="SM01417">
    <property type="entry name" value="Solute_trans_a"/>
    <property type="match status" value="1"/>
</dbReference>
<feature type="transmembrane region" description="Helical" evidence="5">
    <location>
        <begin position="213"/>
        <end position="234"/>
    </location>
</feature>